<sequence length="86" mass="10083">MLMNSQPGGFYYPYSPSDDDRQSISNLNFDHARMYLTESLTPPIRPESHQEQIAMIYQQYRSELIRTQEGPMAEEVTDSYIIQFLT</sequence>
<reference evidence="1 2" key="1">
    <citation type="submission" date="2020-12" db="EMBL/GenBank/DDBJ databases">
        <title>Metabolic potential, ecology and presence of endohyphal bacteria is reflected in genomic diversity of Mucoromycotina.</title>
        <authorList>
            <person name="Muszewska A."/>
            <person name="Okrasinska A."/>
            <person name="Steczkiewicz K."/>
            <person name="Drgas O."/>
            <person name="Orlowska M."/>
            <person name="Perlinska-Lenart U."/>
            <person name="Aleksandrzak-Piekarczyk T."/>
            <person name="Szatraj K."/>
            <person name="Zielenkiewicz U."/>
            <person name="Pilsyk S."/>
            <person name="Malc E."/>
            <person name="Mieczkowski P."/>
            <person name="Kruszewska J.S."/>
            <person name="Biernat P."/>
            <person name="Pawlowska J."/>
        </authorList>
    </citation>
    <scope>NUCLEOTIDE SEQUENCE [LARGE SCALE GENOMIC DNA]</scope>
    <source>
        <strain evidence="1 2">CBS 142.35</strain>
    </source>
</reference>
<organism evidence="1 2">
    <name type="scientific">Circinella minor</name>
    <dbReference type="NCBI Taxonomy" id="1195481"/>
    <lineage>
        <taxon>Eukaryota</taxon>
        <taxon>Fungi</taxon>
        <taxon>Fungi incertae sedis</taxon>
        <taxon>Mucoromycota</taxon>
        <taxon>Mucoromycotina</taxon>
        <taxon>Mucoromycetes</taxon>
        <taxon>Mucorales</taxon>
        <taxon>Lichtheimiaceae</taxon>
        <taxon>Circinella</taxon>
    </lineage>
</organism>
<evidence type="ECO:0000313" key="2">
    <source>
        <dbReference type="Proteomes" id="UP000646827"/>
    </source>
</evidence>
<gene>
    <name evidence="1" type="ORF">INT45_008186</name>
</gene>
<comment type="caution">
    <text evidence="1">The sequence shown here is derived from an EMBL/GenBank/DDBJ whole genome shotgun (WGS) entry which is preliminary data.</text>
</comment>
<dbReference type="AlphaFoldDB" id="A0A8H7VK50"/>
<proteinExistence type="predicted"/>
<keyword evidence="2" id="KW-1185">Reference proteome</keyword>
<dbReference type="Proteomes" id="UP000646827">
    <property type="component" value="Unassembled WGS sequence"/>
</dbReference>
<protein>
    <submittedName>
        <fullName evidence="1">Uncharacterized protein</fullName>
    </submittedName>
</protein>
<dbReference type="EMBL" id="JAEPRB010000292">
    <property type="protein sequence ID" value="KAG2217524.1"/>
    <property type="molecule type" value="Genomic_DNA"/>
</dbReference>
<name>A0A8H7VK50_9FUNG</name>
<evidence type="ECO:0000313" key="1">
    <source>
        <dbReference type="EMBL" id="KAG2217524.1"/>
    </source>
</evidence>
<accession>A0A8H7VK50</accession>